<sequence length="179" mass="20627">MPATLEVYTATLCQKDRERYEEKTRLCRPDPFTLRADDSVSDVYLWPRVDISDIHEFLVLRTSFITGEQLKSRKALEGHNFVTSGWEPWAKKVVADTVIVFTQIMEAVFERRSQVRKAVTQAIASIGSLLHAERPSVSELKNIHRILTDQYELLRGIDHEVEDTVDIDHLEAEMEEADI</sequence>
<evidence type="ECO:0000313" key="2">
    <source>
        <dbReference type="Proteomes" id="UP000821837"/>
    </source>
</evidence>
<dbReference type="VEuPathDB" id="VectorBase:RSAN_043282"/>
<dbReference type="PANTHER" id="PTHR47526">
    <property type="entry name" value="ATP-DEPENDENT DNA HELICASE"/>
    <property type="match status" value="1"/>
</dbReference>
<proteinExistence type="predicted"/>
<gene>
    <name evidence="1" type="ORF">HPB52_020647</name>
</gene>
<dbReference type="AlphaFoldDB" id="A0A9D4PKI3"/>
<evidence type="ECO:0000313" key="1">
    <source>
        <dbReference type="EMBL" id="KAH7944509.1"/>
    </source>
</evidence>
<dbReference type="EMBL" id="JABSTV010001253">
    <property type="protein sequence ID" value="KAH7944509.1"/>
    <property type="molecule type" value="Genomic_DNA"/>
</dbReference>
<organism evidence="1 2">
    <name type="scientific">Rhipicephalus sanguineus</name>
    <name type="common">Brown dog tick</name>
    <name type="synonym">Ixodes sanguineus</name>
    <dbReference type="NCBI Taxonomy" id="34632"/>
    <lineage>
        <taxon>Eukaryota</taxon>
        <taxon>Metazoa</taxon>
        <taxon>Ecdysozoa</taxon>
        <taxon>Arthropoda</taxon>
        <taxon>Chelicerata</taxon>
        <taxon>Arachnida</taxon>
        <taxon>Acari</taxon>
        <taxon>Parasitiformes</taxon>
        <taxon>Ixodida</taxon>
        <taxon>Ixodoidea</taxon>
        <taxon>Ixodidae</taxon>
        <taxon>Rhipicephalinae</taxon>
        <taxon>Rhipicephalus</taxon>
        <taxon>Rhipicephalus</taxon>
    </lineage>
</organism>
<accession>A0A9D4PKI3</accession>
<reference evidence="1" key="2">
    <citation type="submission" date="2021-09" db="EMBL/GenBank/DDBJ databases">
        <authorList>
            <person name="Jia N."/>
            <person name="Wang J."/>
            <person name="Shi W."/>
            <person name="Du L."/>
            <person name="Sun Y."/>
            <person name="Zhan W."/>
            <person name="Jiang J."/>
            <person name="Wang Q."/>
            <person name="Zhang B."/>
            <person name="Ji P."/>
            <person name="Sakyi L.B."/>
            <person name="Cui X."/>
            <person name="Yuan T."/>
            <person name="Jiang B."/>
            <person name="Yang W."/>
            <person name="Lam T.T.-Y."/>
            <person name="Chang Q."/>
            <person name="Ding S."/>
            <person name="Wang X."/>
            <person name="Zhu J."/>
            <person name="Ruan X."/>
            <person name="Zhao L."/>
            <person name="Wei J."/>
            <person name="Que T."/>
            <person name="Du C."/>
            <person name="Cheng J."/>
            <person name="Dai P."/>
            <person name="Han X."/>
            <person name="Huang E."/>
            <person name="Gao Y."/>
            <person name="Liu J."/>
            <person name="Shao H."/>
            <person name="Ye R."/>
            <person name="Li L."/>
            <person name="Wei W."/>
            <person name="Wang X."/>
            <person name="Wang C."/>
            <person name="Huo Q."/>
            <person name="Li W."/>
            <person name="Guo W."/>
            <person name="Chen H."/>
            <person name="Chen S."/>
            <person name="Zhou L."/>
            <person name="Zhou L."/>
            <person name="Ni X."/>
            <person name="Tian J."/>
            <person name="Zhou Y."/>
            <person name="Sheng Y."/>
            <person name="Liu T."/>
            <person name="Pan Y."/>
            <person name="Xia L."/>
            <person name="Li J."/>
            <person name="Zhao F."/>
            <person name="Cao W."/>
        </authorList>
    </citation>
    <scope>NUCLEOTIDE SEQUENCE</scope>
    <source>
        <strain evidence="1">Rsan-2018</strain>
        <tissue evidence="1">Larvae</tissue>
    </source>
</reference>
<dbReference type="PANTHER" id="PTHR47526:SF4">
    <property type="entry name" value="SWIM-TYPE DOMAIN-CONTAINING PROTEIN"/>
    <property type="match status" value="1"/>
</dbReference>
<protein>
    <submittedName>
        <fullName evidence="1">Uncharacterized protein</fullName>
    </submittedName>
</protein>
<keyword evidence="2" id="KW-1185">Reference proteome</keyword>
<comment type="caution">
    <text evidence="1">The sequence shown here is derived from an EMBL/GenBank/DDBJ whole genome shotgun (WGS) entry which is preliminary data.</text>
</comment>
<dbReference type="Proteomes" id="UP000821837">
    <property type="component" value="Unassembled WGS sequence"/>
</dbReference>
<reference evidence="1" key="1">
    <citation type="journal article" date="2020" name="Cell">
        <title>Large-Scale Comparative Analyses of Tick Genomes Elucidate Their Genetic Diversity and Vector Capacities.</title>
        <authorList>
            <consortium name="Tick Genome and Microbiome Consortium (TIGMIC)"/>
            <person name="Jia N."/>
            <person name="Wang J."/>
            <person name="Shi W."/>
            <person name="Du L."/>
            <person name="Sun Y."/>
            <person name="Zhan W."/>
            <person name="Jiang J.F."/>
            <person name="Wang Q."/>
            <person name="Zhang B."/>
            <person name="Ji P."/>
            <person name="Bell-Sakyi L."/>
            <person name="Cui X.M."/>
            <person name="Yuan T.T."/>
            <person name="Jiang B.G."/>
            <person name="Yang W.F."/>
            <person name="Lam T.T."/>
            <person name="Chang Q.C."/>
            <person name="Ding S.J."/>
            <person name="Wang X.J."/>
            <person name="Zhu J.G."/>
            <person name="Ruan X.D."/>
            <person name="Zhao L."/>
            <person name="Wei J.T."/>
            <person name="Ye R.Z."/>
            <person name="Que T.C."/>
            <person name="Du C.H."/>
            <person name="Zhou Y.H."/>
            <person name="Cheng J.X."/>
            <person name="Dai P.F."/>
            <person name="Guo W.B."/>
            <person name="Han X.H."/>
            <person name="Huang E.J."/>
            <person name="Li L.F."/>
            <person name="Wei W."/>
            <person name="Gao Y.C."/>
            <person name="Liu J.Z."/>
            <person name="Shao H.Z."/>
            <person name="Wang X."/>
            <person name="Wang C.C."/>
            <person name="Yang T.C."/>
            <person name="Huo Q.B."/>
            <person name="Li W."/>
            <person name="Chen H.Y."/>
            <person name="Chen S.E."/>
            <person name="Zhou L.G."/>
            <person name="Ni X.B."/>
            <person name="Tian J.H."/>
            <person name="Sheng Y."/>
            <person name="Liu T."/>
            <person name="Pan Y.S."/>
            <person name="Xia L.Y."/>
            <person name="Li J."/>
            <person name="Zhao F."/>
            <person name="Cao W.C."/>
        </authorList>
    </citation>
    <scope>NUCLEOTIDE SEQUENCE</scope>
    <source>
        <strain evidence="1">Rsan-2018</strain>
    </source>
</reference>
<name>A0A9D4PKI3_RHISA</name>